<evidence type="ECO:0000313" key="5">
    <source>
        <dbReference type="Proteomes" id="UP001187346"/>
    </source>
</evidence>
<dbReference type="PANTHER" id="PTHR14187:SF5">
    <property type="entry name" value="HEAT SHOCK 70 KDA PROTEIN 12A"/>
    <property type="match status" value="1"/>
</dbReference>
<keyword evidence="3" id="KW-0143">Chaperone</keyword>
<keyword evidence="5" id="KW-1185">Reference proteome</keyword>
<keyword evidence="2" id="KW-0067">ATP-binding</keyword>
<dbReference type="Proteomes" id="UP001187346">
    <property type="component" value="Unassembled WGS sequence"/>
</dbReference>
<dbReference type="RefSeq" id="WP_266862647.1">
    <property type="nucleotide sequence ID" value="NZ_JAPEMW010000001.1"/>
</dbReference>
<evidence type="ECO:0000313" key="4">
    <source>
        <dbReference type="EMBL" id="MDV7218702.1"/>
    </source>
</evidence>
<protein>
    <submittedName>
        <fullName evidence="4">Hsp70 family protein</fullName>
    </submittedName>
</protein>
<accession>A0ABU4FDP5</accession>
<proteinExistence type="predicted"/>
<dbReference type="InterPro" id="IPR013126">
    <property type="entry name" value="Hsp_70_fam"/>
</dbReference>
<keyword evidence="1" id="KW-0547">Nucleotide-binding</keyword>
<dbReference type="PANTHER" id="PTHR14187">
    <property type="entry name" value="ALPHA KINASE/ELONGATION FACTOR 2 KINASE"/>
    <property type="match status" value="1"/>
</dbReference>
<dbReference type="SUPFAM" id="SSF53067">
    <property type="entry name" value="Actin-like ATPase domain"/>
    <property type="match status" value="2"/>
</dbReference>
<organism evidence="4 5">
    <name type="scientific">Streptomyces prunicolor</name>
    <dbReference type="NCBI Taxonomy" id="67348"/>
    <lineage>
        <taxon>Bacteria</taxon>
        <taxon>Bacillati</taxon>
        <taxon>Actinomycetota</taxon>
        <taxon>Actinomycetes</taxon>
        <taxon>Kitasatosporales</taxon>
        <taxon>Streptomycetaceae</taxon>
        <taxon>Streptomyces</taxon>
    </lineage>
</organism>
<dbReference type="CDD" id="cd10229">
    <property type="entry name" value="ASKHA_NBD_HSP70_HSPA12"/>
    <property type="match status" value="1"/>
</dbReference>
<reference evidence="4 5" key="1">
    <citation type="submission" date="2023-10" db="EMBL/GenBank/DDBJ databases">
        <title>Characterization of rhizosphere-enriched actinobacteria from wheat plants lab-grown on chernevaya soil.</title>
        <authorList>
            <person name="Tikhonova E.N."/>
            <person name="Konopkin A."/>
            <person name="Kravchenko I.K."/>
        </authorList>
    </citation>
    <scope>NUCLEOTIDE SEQUENCE [LARGE SCALE GENOMIC DNA]</scope>
    <source>
        <strain evidence="4 5">RR29</strain>
    </source>
</reference>
<comment type="caution">
    <text evidence="4">The sequence shown here is derived from an EMBL/GenBank/DDBJ whole genome shotgun (WGS) entry which is preliminary data.</text>
</comment>
<dbReference type="Gene3D" id="3.30.420.40">
    <property type="match status" value="2"/>
</dbReference>
<evidence type="ECO:0000256" key="3">
    <source>
        <dbReference type="ARBA" id="ARBA00023186"/>
    </source>
</evidence>
<gene>
    <name evidence="4" type="ORF">R5A26_22390</name>
</gene>
<name>A0ABU4FDP5_9ACTN</name>
<dbReference type="EMBL" id="JAWMAJ010000073">
    <property type="protein sequence ID" value="MDV7218702.1"/>
    <property type="molecule type" value="Genomic_DNA"/>
</dbReference>
<sequence>MTIRVVAAVDFGTHGSGFAWCPVDSVNDEADRKIYYFDQWQDQPVVYPKNLTALLLDGQDKVIDWGYSARRALSNAGMRSGAGDLRLVQGFKMWLRAGDTPANGHLNGTPQQALPLIAAYLRRLREVAVQHITDGGYREDEIRWCLTVPAMWTEYQRNAMRKAAERAGFPATPDRLLLITEPEAAAIHAFARTPAGAAELPIMVVDCGGGTVDIAAYRPEPGGRLAQLGHTDGGDLGSSYINQRFLTGVVKPRFGAELLAHIEQHAPDALQEMLDAFEGAKRQHDVGRDTPLSITIPGKIYQLLHSRGGLQRLARLQGGQDFHVLVGSADADKLFDGVVRPLTHLVAERIVDMRNLLGDRKAGIRIVLVGGFAQSPYLRSQLTAFLQKRYGSAVELLIPPDPARAVLAGAVHYTYQPSVVSSRTVELTYGISCSLPFEPDVDPARLRFVDDRGIFRCRDRFLVFVRNGDSVDIDQTVSNELVPIRNDQSDMSYDLLATTEKDPRYCTGPDVRVLGTVKVDLGSAMRLPIDDRKVEISMCFGGTEIQVTSRNVHTGHTLRTALSFNPDTGS</sequence>
<dbReference type="Pfam" id="PF00012">
    <property type="entry name" value="HSP70"/>
    <property type="match status" value="1"/>
</dbReference>
<dbReference type="Gene3D" id="3.90.640.10">
    <property type="entry name" value="Actin, Chain A, domain 4"/>
    <property type="match status" value="1"/>
</dbReference>
<dbReference type="InterPro" id="IPR043129">
    <property type="entry name" value="ATPase_NBD"/>
</dbReference>
<evidence type="ECO:0000256" key="1">
    <source>
        <dbReference type="ARBA" id="ARBA00022741"/>
    </source>
</evidence>
<evidence type="ECO:0000256" key="2">
    <source>
        <dbReference type="ARBA" id="ARBA00022840"/>
    </source>
</evidence>